<evidence type="ECO:0000256" key="1">
    <source>
        <dbReference type="SAM" id="MobiDB-lite"/>
    </source>
</evidence>
<feature type="compositionally biased region" description="Basic and acidic residues" evidence="1">
    <location>
        <begin position="83"/>
        <end position="108"/>
    </location>
</feature>
<evidence type="ECO:0000313" key="2">
    <source>
        <dbReference type="EMBL" id="TGZ54931.1"/>
    </source>
</evidence>
<feature type="compositionally biased region" description="Basic and acidic residues" evidence="1">
    <location>
        <begin position="121"/>
        <end position="148"/>
    </location>
</feature>
<keyword evidence="3" id="KW-1185">Reference proteome</keyword>
<feature type="compositionally biased region" description="Acidic residues" evidence="1">
    <location>
        <begin position="15"/>
        <end position="30"/>
    </location>
</feature>
<name>A0A4S2KY12_9HYME</name>
<dbReference type="Proteomes" id="UP000310200">
    <property type="component" value="Unassembled WGS sequence"/>
</dbReference>
<dbReference type="EMBL" id="QBLH01000532">
    <property type="protein sequence ID" value="TGZ54931.1"/>
    <property type="molecule type" value="Genomic_DNA"/>
</dbReference>
<sequence>MREGIAKLRRKSSVSEEEEIEEEVEDEEYEERNPTAFQVSVKVIFASFLHLTRHFYHISNASLEVESLNRAKKESAIGGKKPTHSDEEKNGVTSGMDEKRRKEKDNRRRRDGRMMNNEEIVGEKVAREREREREERRVGKNERLIASS</sequence>
<reference evidence="2 3" key="1">
    <citation type="journal article" date="2019" name="Philos. Trans. R. Soc. Lond., B, Biol. Sci.">
        <title>Ant behaviour and brain gene expression of defending hosts depend on the ecological success of the intruding social parasite.</title>
        <authorList>
            <person name="Kaur R."/>
            <person name="Stoldt M."/>
            <person name="Jongepier E."/>
            <person name="Feldmeyer B."/>
            <person name="Menzel F."/>
            <person name="Bornberg-Bauer E."/>
            <person name="Foitzik S."/>
        </authorList>
    </citation>
    <scope>NUCLEOTIDE SEQUENCE [LARGE SCALE GENOMIC DNA]</scope>
    <source>
        <tissue evidence="2">Whole body</tissue>
    </source>
</reference>
<feature type="region of interest" description="Disordered" evidence="1">
    <location>
        <begin position="1"/>
        <end position="33"/>
    </location>
</feature>
<evidence type="ECO:0000313" key="3">
    <source>
        <dbReference type="Proteomes" id="UP000310200"/>
    </source>
</evidence>
<organism evidence="2 3">
    <name type="scientific">Temnothorax longispinosus</name>
    <dbReference type="NCBI Taxonomy" id="300112"/>
    <lineage>
        <taxon>Eukaryota</taxon>
        <taxon>Metazoa</taxon>
        <taxon>Ecdysozoa</taxon>
        <taxon>Arthropoda</taxon>
        <taxon>Hexapoda</taxon>
        <taxon>Insecta</taxon>
        <taxon>Pterygota</taxon>
        <taxon>Neoptera</taxon>
        <taxon>Endopterygota</taxon>
        <taxon>Hymenoptera</taxon>
        <taxon>Apocrita</taxon>
        <taxon>Aculeata</taxon>
        <taxon>Formicoidea</taxon>
        <taxon>Formicidae</taxon>
        <taxon>Myrmicinae</taxon>
        <taxon>Temnothorax</taxon>
    </lineage>
</organism>
<feature type="region of interest" description="Disordered" evidence="1">
    <location>
        <begin position="69"/>
        <end position="148"/>
    </location>
</feature>
<proteinExistence type="predicted"/>
<protein>
    <submittedName>
        <fullName evidence="2">Uncharacterized protein</fullName>
    </submittedName>
</protein>
<gene>
    <name evidence="2" type="ORF">DBV15_05330</name>
</gene>
<comment type="caution">
    <text evidence="2">The sequence shown here is derived from an EMBL/GenBank/DDBJ whole genome shotgun (WGS) entry which is preliminary data.</text>
</comment>
<dbReference type="AlphaFoldDB" id="A0A4S2KY12"/>
<accession>A0A4S2KY12</accession>